<dbReference type="AlphaFoldDB" id="A0AAD6T0M6"/>
<keyword evidence="3" id="KW-1185">Reference proteome</keyword>
<comment type="caution">
    <text evidence="2">The sequence shown here is derived from an EMBL/GenBank/DDBJ whole genome shotgun (WGS) entry which is preliminary data.</text>
</comment>
<organism evidence="2 3">
    <name type="scientific">Mycena alexandri</name>
    <dbReference type="NCBI Taxonomy" id="1745969"/>
    <lineage>
        <taxon>Eukaryota</taxon>
        <taxon>Fungi</taxon>
        <taxon>Dikarya</taxon>
        <taxon>Basidiomycota</taxon>
        <taxon>Agaricomycotina</taxon>
        <taxon>Agaricomycetes</taxon>
        <taxon>Agaricomycetidae</taxon>
        <taxon>Agaricales</taxon>
        <taxon>Marasmiineae</taxon>
        <taxon>Mycenaceae</taxon>
        <taxon>Mycena</taxon>
    </lineage>
</organism>
<proteinExistence type="predicted"/>
<protein>
    <submittedName>
        <fullName evidence="2">Uncharacterized protein</fullName>
    </submittedName>
</protein>
<name>A0AAD6T0M6_9AGAR</name>
<sequence>MESSDVGRGMETTFAAGCLGAGSERVRPKARYAAAAAAGHGRDPLASQRHAARDGQSRPLCSGGKGGRERHEGGNESSNSYEEALRKVDTGLMTAREQAPRRRPRTRTRMAFTSSSGPFNLTTAQFWLRLVQDDRTLISPQLFGSLSFNGFNLPSNDFKRLEPTFLWTTSSTGSASPNFNSFMPSMPSHRSTLPCPFRGNYARISWCVLALQRHRIGTTLLRSPRPPLSGPWLEFCAFTAHFRLPTMYFPYVLRILRAILISSRVAANFVRSQLTLFTDSRPT</sequence>
<accession>A0AAD6T0M6</accession>
<gene>
    <name evidence="2" type="ORF">C8F04DRAFT_1181546</name>
</gene>
<evidence type="ECO:0000256" key="1">
    <source>
        <dbReference type="SAM" id="MobiDB-lite"/>
    </source>
</evidence>
<dbReference type="Proteomes" id="UP001218188">
    <property type="component" value="Unassembled WGS sequence"/>
</dbReference>
<feature type="region of interest" description="Disordered" evidence="1">
    <location>
        <begin position="1"/>
        <end position="114"/>
    </location>
</feature>
<evidence type="ECO:0000313" key="3">
    <source>
        <dbReference type="Proteomes" id="UP001218188"/>
    </source>
</evidence>
<evidence type="ECO:0000313" key="2">
    <source>
        <dbReference type="EMBL" id="KAJ7036265.1"/>
    </source>
</evidence>
<dbReference type="EMBL" id="JARJCM010000044">
    <property type="protein sequence ID" value="KAJ7036265.1"/>
    <property type="molecule type" value="Genomic_DNA"/>
</dbReference>
<reference evidence="2" key="1">
    <citation type="submission" date="2023-03" db="EMBL/GenBank/DDBJ databases">
        <title>Massive genome expansion in bonnet fungi (Mycena s.s.) driven by repeated elements and novel gene families across ecological guilds.</title>
        <authorList>
            <consortium name="Lawrence Berkeley National Laboratory"/>
            <person name="Harder C.B."/>
            <person name="Miyauchi S."/>
            <person name="Viragh M."/>
            <person name="Kuo A."/>
            <person name="Thoen E."/>
            <person name="Andreopoulos B."/>
            <person name="Lu D."/>
            <person name="Skrede I."/>
            <person name="Drula E."/>
            <person name="Henrissat B."/>
            <person name="Morin E."/>
            <person name="Kohler A."/>
            <person name="Barry K."/>
            <person name="LaButti K."/>
            <person name="Morin E."/>
            <person name="Salamov A."/>
            <person name="Lipzen A."/>
            <person name="Mereny Z."/>
            <person name="Hegedus B."/>
            <person name="Baldrian P."/>
            <person name="Stursova M."/>
            <person name="Weitz H."/>
            <person name="Taylor A."/>
            <person name="Grigoriev I.V."/>
            <person name="Nagy L.G."/>
            <person name="Martin F."/>
            <person name="Kauserud H."/>
        </authorList>
    </citation>
    <scope>NUCLEOTIDE SEQUENCE</scope>
    <source>
        <strain evidence="2">CBHHK200</strain>
    </source>
</reference>